<reference evidence="2" key="1">
    <citation type="journal article" date="2010" name="PLoS Genet.">
        <title>The genome of a pathogenic rhodococcus: cooptive virulence underpinned by key gene acquisitions.</title>
        <authorList>
            <person name="Letek M."/>
            <person name="Gonzalez P."/>
            <person name="Macarthur I."/>
            <person name="Rodriguez H."/>
            <person name="Freeman T.C."/>
            <person name="Valero-Rello A."/>
            <person name="Blanco M."/>
            <person name="Buckley T."/>
            <person name="Cherevach I."/>
            <person name="Fahey R."/>
            <person name="Hapeshi A."/>
            <person name="Holdstock J."/>
            <person name="Leadon D."/>
            <person name="Navas J."/>
            <person name="Ocampo A."/>
            <person name="Quail M.A."/>
            <person name="Sanders M."/>
            <person name="Scortti M.M."/>
            <person name="Prescott J.F."/>
            <person name="Fogarty U."/>
            <person name="Meijer W.G."/>
            <person name="Parkhill J."/>
            <person name="Bentley S.D."/>
            <person name="Vazquez-Boland J.A."/>
        </authorList>
    </citation>
    <scope>NUCLEOTIDE SEQUENCE [LARGE SCALE GENOMIC DNA]</scope>
    <source>
        <strain evidence="2 3">103S</strain>
    </source>
</reference>
<accession>A0A3S5Y5C6</accession>
<protein>
    <submittedName>
        <fullName evidence="2">Uncharacterized protein</fullName>
    </submittedName>
</protein>
<feature type="region of interest" description="Disordered" evidence="1">
    <location>
        <begin position="11"/>
        <end position="35"/>
    </location>
</feature>
<name>A0A3S5Y5C6_RHOH1</name>
<evidence type="ECO:0000313" key="3">
    <source>
        <dbReference type="Proteomes" id="UP000006892"/>
    </source>
</evidence>
<sequence length="450" mass="48150">MSEGLGIMSFVNESDNDDRGVPQTPTGEVEGGSRTGDLAVAVSSDGVLVSGDPEQVSTYVDRLRDAAAGAVSVASVDRRSLADIGAAVAAVSAVAAQSGEFVRLSPSSIELLRQFNVLPGSDGFNLMTVVDDSGIFRGQLRWQSVALEPTQLLGMQMAMATVALRTAIASVEQAVEQVQGSVDAILALAEASRTGDVLGHYNTLERTVTALEDTGSLPAADWDSVAGLGPQLEVVIERLRNHIKRTIEGFDSGQSIQDRAAHIGRAVKDDRLGETLKLLVIAEQSLYLWQRLRIERVRRTEPEHLEPVVESARTLLAQHVERDGELLAHARAELAAYAALKPLEVLRWMSASNVKRDMVRLRDDLDEFAEARRAQVTEWIEHEDPTIEDALAELGNRAKAVGAIVADVSKAIGGKAFDVGAAGIGLVGGQLQKTVGVRLGWGRRDSGEDA</sequence>
<dbReference type="KEGG" id="req:REQ_16620"/>
<evidence type="ECO:0000256" key="1">
    <source>
        <dbReference type="SAM" id="MobiDB-lite"/>
    </source>
</evidence>
<gene>
    <name evidence="2" type="ordered locus">REQ_16620</name>
</gene>
<dbReference type="AlphaFoldDB" id="A0A3S5Y5C6"/>
<dbReference type="Proteomes" id="UP001154400">
    <property type="component" value="Chromosome"/>
</dbReference>
<dbReference type="EMBL" id="FN563149">
    <property type="protein sequence ID" value="CBH47735.1"/>
    <property type="molecule type" value="Genomic_DNA"/>
</dbReference>
<evidence type="ECO:0000313" key="2">
    <source>
        <dbReference type="EMBL" id="CBH47735.1"/>
    </source>
</evidence>
<proteinExistence type="predicted"/>
<organism evidence="2">
    <name type="scientific">Rhodococcus hoagii (strain 103S)</name>
    <name type="common">Rhodococcus equi</name>
    <dbReference type="NCBI Taxonomy" id="685727"/>
    <lineage>
        <taxon>Bacteria</taxon>
        <taxon>Bacillati</taxon>
        <taxon>Actinomycetota</taxon>
        <taxon>Actinomycetes</taxon>
        <taxon>Mycobacteriales</taxon>
        <taxon>Nocardiaceae</taxon>
        <taxon>Prescottella</taxon>
    </lineage>
</organism>